<dbReference type="PANTHER" id="PTHR45138">
    <property type="entry name" value="REGULATORY COMPONENTS OF SENSORY TRANSDUCTION SYSTEM"/>
    <property type="match status" value="1"/>
</dbReference>
<evidence type="ECO:0000256" key="1">
    <source>
        <dbReference type="SAM" id="Phobius"/>
    </source>
</evidence>
<dbReference type="SUPFAM" id="SSF55073">
    <property type="entry name" value="Nucleotide cyclase"/>
    <property type="match status" value="1"/>
</dbReference>
<feature type="transmembrane region" description="Helical" evidence="1">
    <location>
        <begin position="151"/>
        <end position="169"/>
    </location>
</feature>
<dbReference type="EMBL" id="FMXR01000009">
    <property type="protein sequence ID" value="SDB18339.1"/>
    <property type="molecule type" value="Genomic_DNA"/>
</dbReference>
<dbReference type="Gene3D" id="3.30.70.270">
    <property type="match status" value="1"/>
</dbReference>
<feature type="transmembrane region" description="Helical" evidence="1">
    <location>
        <begin position="128"/>
        <end position="144"/>
    </location>
</feature>
<accession>A0A1G6BCT1</accession>
<keyword evidence="1" id="KW-0472">Membrane</keyword>
<dbReference type="InterPro" id="IPR036259">
    <property type="entry name" value="MFS_trans_sf"/>
</dbReference>
<protein>
    <submittedName>
        <fullName evidence="3">Diguanylate cyclase (GGDEF) domain-containing protein</fullName>
    </submittedName>
</protein>
<dbReference type="InterPro" id="IPR029787">
    <property type="entry name" value="Nucleotide_cyclase"/>
</dbReference>
<feature type="transmembrane region" description="Helical" evidence="1">
    <location>
        <begin position="39"/>
        <end position="60"/>
    </location>
</feature>
<name>A0A1G6BCT1_EUBOX</name>
<dbReference type="AlphaFoldDB" id="A0A1G6BCT1"/>
<dbReference type="Pfam" id="PF00990">
    <property type="entry name" value="GGDEF"/>
    <property type="match status" value="1"/>
</dbReference>
<dbReference type="Proteomes" id="UP000199228">
    <property type="component" value="Unassembled WGS sequence"/>
</dbReference>
<sequence>MFFLANDEVEVEQSEELNEYIRKSEREIEAKWRKIHFNMLLLVSVCIIICEVLVSLLLLVKSDMISHLERYIIRYLLVPGSSYLIIDLIAYFGMKKLNRQGWKLNYLLSVLLAVMCVLISLYHAVFPSVYGLGILAIIMTFIYGNHKIGLTTMLVVLCGGFASFTFLPWDHDVTHGIVYDISAFIMFVASIGVYILGGAVVVWEQQFRRNAIMGNYKLDNLKKVAARDYLTGVRNRFGMQKYIEQLNGTCRCVMLDVDYFKKVNDRWGHDLGDQILENLGEILERYERMDRAFFRYGGDEFLCIVQNHTISELTSICDEIVASFEQLLGMDLKKEKISITYGISPEVDVMEIQSGIMMADKELYKRKKARY</sequence>
<dbReference type="InterPro" id="IPR000160">
    <property type="entry name" value="GGDEF_dom"/>
</dbReference>
<dbReference type="STRING" id="1732.SAMN02910417_01364"/>
<organism evidence="3 4">
    <name type="scientific">Eubacterium oxidoreducens</name>
    <dbReference type="NCBI Taxonomy" id="1732"/>
    <lineage>
        <taxon>Bacteria</taxon>
        <taxon>Bacillati</taxon>
        <taxon>Bacillota</taxon>
        <taxon>Clostridia</taxon>
        <taxon>Eubacteriales</taxon>
        <taxon>Eubacteriaceae</taxon>
        <taxon>Eubacterium</taxon>
    </lineage>
</organism>
<dbReference type="CDD" id="cd01949">
    <property type="entry name" value="GGDEF"/>
    <property type="match status" value="1"/>
</dbReference>
<keyword evidence="1" id="KW-0812">Transmembrane</keyword>
<evidence type="ECO:0000313" key="4">
    <source>
        <dbReference type="Proteomes" id="UP000199228"/>
    </source>
</evidence>
<feature type="transmembrane region" description="Helical" evidence="1">
    <location>
        <begin position="104"/>
        <end position="122"/>
    </location>
</feature>
<dbReference type="NCBIfam" id="TIGR00254">
    <property type="entry name" value="GGDEF"/>
    <property type="match status" value="1"/>
</dbReference>
<dbReference type="PROSITE" id="PS50887">
    <property type="entry name" value="GGDEF"/>
    <property type="match status" value="1"/>
</dbReference>
<proteinExistence type="predicted"/>
<dbReference type="RefSeq" id="WP_176762323.1">
    <property type="nucleotide sequence ID" value="NZ_FMXR01000009.1"/>
</dbReference>
<gene>
    <name evidence="3" type="ORF">SAMN02910417_01364</name>
</gene>
<keyword evidence="4" id="KW-1185">Reference proteome</keyword>
<feature type="domain" description="GGDEF" evidence="2">
    <location>
        <begin position="248"/>
        <end position="371"/>
    </location>
</feature>
<evidence type="ECO:0000259" key="2">
    <source>
        <dbReference type="PROSITE" id="PS50887"/>
    </source>
</evidence>
<feature type="transmembrane region" description="Helical" evidence="1">
    <location>
        <begin position="181"/>
        <end position="203"/>
    </location>
</feature>
<dbReference type="InterPro" id="IPR050469">
    <property type="entry name" value="Diguanylate_Cyclase"/>
</dbReference>
<keyword evidence="1" id="KW-1133">Transmembrane helix</keyword>
<dbReference type="SMART" id="SM00267">
    <property type="entry name" value="GGDEF"/>
    <property type="match status" value="1"/>
</dbReference>
<dbReference type="GO" id="GO:0052621">
    <property type="term" value="F:diguanylate cyclase activity"/>
    <property type="evidence" value="ECO:0007669"/>
    <property type="project" value="TreeGrafter"/>
</dbReference>
<dbReference type="InterPro" id="IPR043128">
    <property type="entry name" value="Rev_trsase/Diguanyl_cyclase"/>
</dbReference>
<feature type="transmembrane region" description="Helical" evidence="1">
    <location>
        <begin position="72"/>
        <end position="92"/>
    </location>
</feature>
<reference evidence="3 4" key="1">
    <citation type="submission" date="2016-10" db="EMBL/GenBank/DDBJ databases">
        <authorList>
            <person name="de Groot N.N."/>
        </authorList>
    </citation>
    <scope>NUCLEOTIDE SEQUENCE [LARGE SCALE GENOMIC DNA]</scope>
    <source>
        <strain evidence="3 4">DSM 3217</strain>
    </source>
</reference>
<dbReference type="PANTHER" id="PTHR45138:SF9">
    <property type="entry name" value="DIGUANYLATE CYCLASE DGCM-RELATED"/>
    <property type="match status" value="1"/>
</dbReference>
<dbReference type="SUPFAM" id="SSF103473">
    <property type="entry name" value="MFS general substrate transporter"/>
    <property type="match status" value="1"/>
</dbReference>
<evidence type="ECO:0000313" key="3">
    <source>
        <dbReference type="EMBL" id="SDB18339.1"/>
    </source>
</evidence>